<proteinExistence type="predicted"/>
<dbReference type="InterPro" id="IPR043502">
    <property type="entry name" value="DNA/RNA_pol_sf"/>
</dbReference>
<keyword evidence="3" id="KW-1185">Reference proteome</keyword>
<accession>A0A371HHE8</accession>
<name>A0A371HHE8_MUCPR</name>
<sequence length="296" mass="34609">MTNSSRKDWSRFLEDARWAHRTAYRTSLGMSPYRIVFGKACHLPVEIKHRAYWPILRKEFRVGQKVLLFNSRLKLIVGKLHSRWGGPFDITNVFPFGAVELKDEHTDKRFVHNSRRPRSYWHTWCRIQIQISNFQSSLPTISTRSKKIKSQAHKAITKKVESNHPRRGQEGSGKTACRRIIYPISNSQWVSLVQVVPKMSQMIVMKIQHDELVTRKDHFPLPVIDQVLEKLAGKSHYYFLDGFSGYMQIRITPEDQHKTTFTCPFGTFMYTRMPFSLCNAPSTFQCCMTSIFSDFL</sequence>
<dbReference type="InterPro" id="IPR043128">
    <property type="entry name" value="Rev_trsase/Diguanyl_cyclase"/>
</dbReference>
<feature type="non-terminal residue" evidence="2">
    <location>
        <position position="1"/>
    </location>
</feature>
<dbReference type="AlphaFoldDB" id="A0A371HHE8"/>
<dbReference type="InterPro" id="IPR053134">
    <property type="entry name" value="RNA-dir_DNA_polymerase"/>
</dbReference>
<dbReference type="Proteomes" id="UP000257109">
    <property type="component" value="Unassembled WGS sequence"/>
</dbReference>
<evidence type="ECO:0000313" key="2">
    <source>
        <dbReference type="EMBL" id="RDY02124.1"/>
    </source>
</evidence>
<gene>
    <name evidence="2" type="ORF">CR513_14455</name>
</gene>
<dbReference type="InterPro" id="IPR036397">
    <property type="entry name" value="RNaseH_sf"/>
</dbReference>
<dbReference type="InterPro" id="IPR000477">
    <property type="entry name" value="RT_dom"/>
</dbReference>
<dbReference type="CDD" id="cd01647">
    <property type="entry name" value="RT_LTR"/>
    <property type="match status" value="1"/>
</dbReference>
<organism evidence="2 3">
    <name type="scientific">Mucuna pruriens</name>
    <name type="common">Velvet bean</name>
    <name type="synonym">Dolichos pruriens</name>
    <dbReference type="NCBI Taxonomy" id="157652"/>
    <lineage>
        <taxon>Eukaryota</taxon>
        <taxon>Viridiplantae</taxon>
        <taxon>Streptophyta</taxon>
        <taxon>Embryophyta</taxon>
        <taxon>Tracheophyta</taxon>
        <taxon>Spermatophyta</taxon>
        <taxon>Magnoliopsida</taxon>
        <taxon>eudicotyledons</taxon>
        <taxon>Gunneridae</taxon>
        <taxon>Pentapetalae</taxon>
        <taxon>rosids</taxon>
        <taxon>fabids</taxon>
        <taxon>Fabales</taxon>
        <taxon>Fabaceae</taxon>
        <taxon>Papilionoideae</taxon>
        <taxon>50 kb inversion clade</taxon>
        <taxon>NPAAA clade</taxon>
        <taxon>indigoferoid/millettioid clade</taxon>
        <taxon>Phaseoleae</taxon>
        <taxon>Mucuna</taxon>
    </lineage>
</organism>
<dbReference type="SUPFAM" id="SSF56672">
    <property type="entry name" value="DNA/RNA polymerases"/>
    <property type="match status" value="1"/>
</dbReference>
<dbReference type="EMBL" id="QJKJ01002598">
    <property type="protein sequence ID" value="RDY02124.1"/>
    <property type="molecule type" value="Genomic_DNA"/>
</dbReference>
<dbReference type="Gene3D" id="3.30.70.270">
    <property type="match status" value="1"/>
</dbReference>
<protein>
    <recommendedName>
        <fullName evidence="1">Reverse transcriptase domain-containing protein</fullName>
    </recommendedName>
</protein>
<evidence type="ECO:0000259" key="1">
    <source>
        <dbReference type="Pfam" id="PF00078"/>
    </source>
</evidence>
<dbReference type="OrthoDB" id="1723412at2759"/>
<feature type="domain" description="Reverse transcriptase" evidence="1">
    <location>
        <begin position="192"/>
        <end position="294"/>
    </location>
</feature>
<reference evidence="2" key="1">
    <citation type="submission" date="2018-05" db="EMBL/GenBank/DDBJ databases">
        <title>Draft genome of Mucuna pruriens seed.</title>
        <authorList>
            <person name="Nnadi N.E."/>
            <person name="Vos R."/>
            <person name="Hasami M.H."/>
            <person name="Devisetty U.K."/>
            <person name="Aguiy J.C."/>
        </authorList>
    </citation>
    <scope>NUCLEOTIDE SEQUENCE [LARGE SCALE GENOMIC DNA]</scope>
    <source>
        <strain evidence="2">JCA_2017</strain>
    </source>
</reference>
<dbReference type="PANTHER" id="PTHR24559">
    <property type="entry name" value="TRANSPOSON TY3-I GAG-POL POLYPROTEIN"/>
    <property type="match status" value="1"/>
</dbReference>
<evidence type="ECO:0000313" key="3">
    <source>
        <dbReference type="Proteomes" id="UP000257109"/>
    </source>
</evidence>
<dbReference type="Gene3D" id="3.10.10.10">
    <property type="entry name" value="HIV Type 1 Reverse Transcriptase, subunit A, domain 1"/>
    <property type="match status" value="1"/>
</dbReference>
<comment type="caution">
    <text evidence="2">The sequence shown here is derived from an EMBL/GenBank/DDBJ whole genome shotgun (WGS) entry which is preliminary data.</text>
</comment>
<dbReference type="Pfam" id="PF00078">
    <property type="entry name" value="RVT_1"/>
    <property type="match status" value="1"/>
</dbReference>
<dbReference type="PANTHER" id="PTHR24559:SF444">
    <property type="entry name" value="REVERSE TRANSCRIPTASE DOMAIN-CONTAINING PROTEIN"/>
    <property type="match status" value="1"/>
</dbReference>
<dbReference type="Gene3D" id="3.30.420.10">
    <property type="entry name" value="Ribonuclease H-like superfamily/Ribonuclease H"/>
    <property type="match status" value="1"/>
</dbReference>
<dbReference type="GO" id="GO:0003676">
    <property type="term" value="F:nucleic acid binding"/>
    <property type="evidence" value="ECO:0007669"/>
    <property type="project" value="InterPro"/>
</dbReference>